<protein>
    <recommendedName>
        <fullName evidence="11">Glycine--tRNA ligase beta subunit</fullName>
        <ecNumber evidence="11">6.1.1.14</ecNumber>
    </recommendedName>
    <alternativeName>
        <fullName evidence="11">Glycyl-tRNA synthetase beta subunit</fullName>
        <shortName evidence="11">GlyRS</shortName>
    </alternativeName>
</protein>
<dbReference type="Proteomes" id="UP000075787">
    <property type="component" value="Unassembled WGS sequence"/>
</dbReference>
<dbReference type="GO" id="GO:0004814">
    <property type="term" value="F:arginine-tRNA ligase activity"/>
    <property type="evidence" value="ECO:0007669"/>
    <property type="project" value="InterPro"/>
</dbReference>
<evidence type="ECO:0000256" key="3">
    <source>
        <dbReference type="ARBA" id="ARBA00011209"/>
    </source>
</evidence>
<evidence type="ECO:0000256" key="10">
    <source>
        <dbReference type="ARBA" id="ARBA00047937"/>
    </source>
</evidence>
<evidence type="ECO:0000256" key="8">
    <source>
        <dbReference type="ARBA" id="ARBA00022917"/>
    </source>
</evidence>
<comment type="subcellular location">
    <subcellularLocation>
        <location evidence="1 11">Cytoplasm</location>
    </subcellularLocation>
</comment>
<keyword evidence="4 11" id="KW-0963">Cytoplasm</keyword>
<dbReference type="Pfam" id="PF02092">
    <property type="entry name" value="tRNA_synt_2f"/>
    <property type="match status" value="1"/>
</dbReference>
<evidence type="ECO:0000256" key="2">
    <source>
        <dbReference type="ARBA" id="ARBA00008226"/>
    </source>
</evidence>
<dbReference type="InterPro" id="IPR008909">
    <property type="entry name" value="DALR_anticod-bd"/>
</dbReference>
<dbReference type="InterPro" id="IPR006194">
    <property type="entry name" value="Gly-tRNA-synth_heterodimer"/>
</dbReference>
<evidence type="ECO:0000256" key="4">
    <source>
        <dbReference type="ARBA" id="ARBA00022490"/>
    </source>
</evidence>
<organism evidence="13 14">
    <name type="scientific">Tistrella mobilis</name>
    <dbReference type="NCBI Taxonomy" id="171437"/>
    <lineage>
        <taxon>Bacteria</taxon>
        <taxon>Pseudomonadati</taxon>
        <taxon>Pseudomonadota</taxon>
        <taxon>Alphaproteobacteria</taxon>
        <taxon>Geminicoccales</taxon>
        <taxon>Geminicoccaceae</taxon>
        <taxon>Tistrella</taxon>
    </lineage>
</organism>
<comment type="similarity">
    <text evidence="2 11">Belongs to the class-II aminoacyl-tRNA synthetase family.</text>
</comment>
<dbReference type="GO" id="GO:0005829">
    <property type="term" value="C:cytosol"/>
    <property type="evidence" value="ECO:0007669"/>
    <property type="project" value="TreeGrafter"/>
</dbReference>
<feature type="domain" description="DALR anticodon binding" evidence="12">
    <location>
        <begin position="577"/>
        <end position="682"/>
    </location>
</feature>
<reference evidence="13 14" key="1">
    <citation type="submission" date="2015-12" db="EMBL/GenBank/DDBJ databases">
        <title>Genome sequence of Tistrella mobilis MCCC 1A02139.</title>
        <authorList>
            <person name="Lu L."/>
            <person name="Lai Q."/>
            <person name="Shao Z."/>
            <person name="Qian P."/>
        </authorList>
    </citation>
    <scope>NUCLEOTIDE SEQUENCE [LARGE SCALE GENOMIC DNA]</scope>
    <source>
        <strain evidence="13 14">MCCC 1A02139</strain>
    </source>
</reference>
<dbReference type="GeneID" id="97240844"/>
<keyword evidence="7 11" id="KW-0067">ATP-binding</keyword>
<dbReference type="GO" id="GO:0006420">
    <property type="term" value="P:arginyl-tRNA aminoacylation"/>
    <property type="evidence" value="ECO:0007669"/>
    <property type="project" value="InterPro"/>
</dbReference>
<evidence type="ECO:0000256" key="5">
    <source>
        <dbReference type="ARBA" id="ARBA00022598"/>
    </source>
</evidence>
<comment type="caution">
    <text evidence="13">The sequence shown here is derived from an EMBL/GenBank/DDBJ whole genome shotgun (WGS) entry which is preliminary data.</text>
</comment>
<dbReference type="RefSeq" id="WP_062769126.1">
    <property type="nucleotide sequence ID" value="NZ_CP121045.1"/>
</dbReference>
<evidence type="ECO:0000256" key="1">
    <source>
        <dbReference type="ARBA" id="ARBA00004496"/>
    </source>
</evidence>
<dbReference type="NCBIfam" id="TIGR00211">
    <property type="entry name" value="glyS"/>
    <property type="match status" value="1"/>
</dbReference>
<evidence type="ECO:0000256" key="7">
    <source>
        <dbReference type="ARBA" id="ARBA00022840"/>
    </source>
</evidence>
<sequence>MAELLLELLSEEIPARMQGRAADDLARLVAERLTAQRITFGRAEAFSTPRRLTLVIHDLADAQPDRAEERRGPRVGAPEQALAGFLAANNADRSSLIERETPKGSFWFLDVFEAGRPTIEVLPELIAGALGDLPWPKSMRWGAHQIRWVRPLRSILCLFGGAVVPVRFGHLTAGNTTQGHRFLAPATIEVHDFAGYRAALAGAHVVLDAAERRRKIASDAAALASDLGLMLRADEGLLEEVAGLVEWPTVLAGRIDDAFMDVPSEVLVSAMRTHQRYFVAEDAEGRLAPVFVLVSNLAPDAEGAKVIVHGNERVLRARLADAKFFWDTDRQTRLDARLDRLQAILFQAKLGTVADKAGRIAALARQLAAHVPGADPALAERAGRLAKADLVTGMVGEFPEIQGIMGRYYATHDGEPAEVAQAIGDHYAPAGASDGVPTAPLSVAVALADKLDTLAGFFAIDEKPTGSKDPFALRRAALGVLRILIETGVRLPLKAAISAAAEGYRPILGEIDIDRLHGDLMGFFADRLKVLMRDRGVRHDLIAATLAGVDDDDVVRLLARVRALQSFLEGEDGANLLAAYRRASNIVRIEEKKDGTTYGGDADAALLVEPEEVALHGALVQARADIAAALAGEEYERAMTALAGIRVPVDAFFDRVTVNCDMPERRRNRLHLLSEIRAALEAVADFSKIEG</sequence>
<evidence type="ECO:0000313" key="13">
    <source>
        <dbReference type="EMBL" id="KYO49992.1"/>
    </source>
</evidence>
<accession>A0A162JW56</accession>
<keyword evidence="5 11" id="KW-0436">Ligase</keyword>
<dbReference type="PROSITE" id="PS50861">
    <property type="entry name" value="AA_TRNA_LIGASE_II_GLYAB"/>
    <property type="match status" value="1"/>
</dbReference>
<dbReference type="EMBL" id="LPZR01000211">
    <property type="protein sequence ID" value="KYO49992.1"/>
    <property type="molecule type" value="Genomic_DNA"/>
</dbReference>
<evidence type="ECO:0000313" key="14">
    <source>
        <dbReference type="Proteomes" id="UP000075787"/>
    </source>
</evidence>
<dbReference type="EC" id="6.1.1.14" evidence="11"/>
<dbReference type="HAMAP" id="MF_00255">
    <property type="entry name" value="Gly_tRNA_synth_beta"/>
    <property type="match status" value="1"/>
</dbReference>
<evidence type="ECO:0000256" key="11">
    <source>
        <dbReference type="HAMAP-Rule" id="MF_00255"/>
    </source>
</evidence>
<dbReference type="GO" id="GO:0006426">
    <property type="term" value="P:glycyl-tRNA aminoacylation"/>
    <property type="evidence" value="ECO:0007669"/>
    <property type="project" value="UniProtKB-UniRule"/>
</dbReference>
<evidence type="ECO:0000256" key="9">
    <source>
        <dbReference type="ARBA" id="ARBA00023146"/>
    </source>
</evidence>
<keyword evidence="8 11" id="KW-0648">Protein biosynthesis</keyword>
<proteinExistence type="inferred from homology"/>
<evidence type="ECO:0000259" key="12">
    <source>
        <dbReference type="Pfam" id="PF05746"/>
    </source>
</evidence>
<comment type="subunit">
    <text evidence="3 11">Tetramer of two alpha and two beta subunits.</text>
</comment>
<gene>
    <name evidence="11" type="primary">glyS</name>
    <name evidence="13" type="ORF">AUP44_14950</name>
</gene>
<dbReference type="GO" id="GO:0004820">
    <property type="term" value="F:glycine-tRNA ligase activity"/>
    <property type="evidence" value="ECO:0007669"/>
    <property type="project" value="UniProtKB-UniRule"/>
</dbReference>
<dbReference type="SUPFAM" id="SSF109604">
    <property type="entry name" value="HD-domain/PDEase-like"/>
    <property type="match status" value="1"/>
</dbReference>
<keyword evidence="9 11" id="KW-0030">Aminoacyl-tRNA synthetase</keyword>
<name>A0A162JW56_9PROT</name>
<dbReference type="OrthoDB" id="9775440at2"/>
<dbReference type="GO" id="GO:0005524">
    <property type="term" value="F:ATP binding"/>
    <property type="evidence" value="ECO:0007669"/>
    <property type="project" value="UniProtKB-UniRule"/>
</dbReference>
<dbReference type="PANTHER" id="PTHR30075">
    <property type="entry name" value="GLYCYL-TRNA SYNTHETASE"/>
    <property type="match status" value="1"/>
</dbReference>
<dbReference type="InterPro" id="IPR015944">
    <property type="entry name" value="Gly-tRNA-synth_bsu"/>
</dbReference>
<dbReference type="PANTHER" id="PTHR30075:SF2">
    <property type="entry name" value="GLYCINE--TRNA LIGASE, CHLOROPLASTIC_MITOCHONDRIAL 2"/>
    <property type="match status" value="1"/>
</dbReference>
<comment type="catalytic activity">
    <reaction evidence="10 11">
        <text>tRNA(Gly) + glycine + ATP = glycyl-tRNA(Gly) + AMP + diphosphate</text>
        <dbReference type="Rhea" id="RHEA:16013"/>
        <dbReference type="Rhea" id="RHEA-COMP:9664"/>
        <dbReference type="Rhea" id="RHEA-COMP:9683"/>
        <dbReference type="ChEBI" id="CHEBI:30616"/>
        <dbReference type="ChEBI" id="CHEBI:33019"/>
        <dbReference type="ChEBI" id="CHEBI:57305"/>
        <dbReference type="ChEBI" id="CHEBI:78442"/>
        <dbReference type="ChEBI" id="CHEBI:78522"/>
        <dbReference type="ChEBI" id="CHEBI:456215"/>
        <dbReference type="EC" id="6.1.1.14"/>
    </reaction>
</comment>
<dbReference type="Pfam" id="PF05746">
    <property type="entry name" value="DALR_1"/>
    <property type="match status" value="1"/>
</dbReference>
<dbReference type="PRINTS" id="PR01045">
    <property type="entry name" value="TRNASYNTHGB"/>
</dbReference>
<evidence type="ECO:0000256" key="6">
    <source>
        <dbReference type="ARBA" id="ARBA00022741"/>
    </source>
</evidence>
<dbReference type="AlphaFoldDB" id="A0A162JW56"/>
<keyword evidence="6 11" id="KW-0547">Nucleotide-binding</keyword>